<protein>
    <submittedName>
        <fullName evidence="1">Carbon-monoxide dehydrogenase subunit G</fullName>
    </submittedName>
</protein>
<dbReference type="PANTHER" id="PTHR38588:SF1">
    <property type="entry name" value="BLL0334 PROTEIN"/>
    <property type="match status" value="1"/>
</dbReference>
<dbReference type="CDD" id="cd05018">
    <property type="entry name" value="CoxG"/>
    <property type="match status" value="1"/>
</dbReference>
<evidence type="ECO:0000313" key="1">
    <source>
        <dbReference type="EMBL" id="BAL58256.1"/>
    </source>
</evidence>
<accession>H5SQ20</accession>
<dbReference type="Pfam" id="PF06240">
    <property type="entry name" value="COXG"/>
    <property type="match status" value="1"/>
</dbReference>
<sequence>MNGAREDKMKIEGTHTLKARREVIWRLLTDPQVVARCLPGCQQLDPQGENTYKATLQVGIASIRGTYTGTFELKDLVPPTRYGIAFEGRGAQGFAKGTGAIILEERDAETIVHYSGDVQVGGPIASVGQRMLQGTARMLAGQFFTALEAELEALQKAEATGTPVAPPRHGILRTFLRYVWNWIRGLFRRG</sequence>
<reference evidence="1" key="1">
    <citation type="journal article" date="2005" name="Environ. Microbiol.">
        <title>Genetic and functional properties of uncultivated thermophilic crenarchaeotes from a subsurface gold mine as revealed by analysis of genome fragments.</title>
        <authorList>
            <person name="Nunoura T."/>
            <person name="Hirayama H."/>
            <person name="Takami H."/>
            <person name="Oida H."/>
            <person name="Nishi S."/>
            <person name="Shimamura S."/>
            <person name="Suzuki Y."/>
            <person name="Inagaki F."/>
            <person name="Takai K."/>
            <person name="Nealson K.H."/>
            <person name="Horikoshi K."/>
        </authorList>
    </citation>
    <scope>NUCLEOTIDE SEQUENCE</scope>
</reference>
<organism evidence="1">
    <name type="scientific">uncultured Acidobacteriota bacterium</name>
    <dbReference type="NCBI Taxonomy" id="171953"/>
    <lineage>
        <taxon>Bacteria</taxon>
        <taxon>Pseudomonadati</taxon>
        <taxon>Acidobacteriota</taxon>
        <taxon>environmental samples</taxon>
    </lineage>
</organism>
<dbReference type="AlphaFoldDB" id="H5SQ20"/>
<gene>
    <name evidence="1" type="ORF">HGMM_F55E10C18</name>
</gene>
<dbReference type="EMBL" id="AP011798">
    <property type="protein sequence ID" value="BAL58256.1"/>
    <property type="molecule type" value="Genomic_DNA"/>
</dbReference>
<dbReference type="InterPro" id="IPR010419">
    <property type="entry name" value="CO_DH_gsu"/>
</dbReference>
<reference evidence="1" key="2">
    <citation type="journal article" date="2012" name="PLoS ONE">
        <title>A Deeply Branching Thermophilic Bacterium with an Ancient Acetyl-CoA Pathway Dominates a Subsurface Ecosystem.</title>
        <authorList>
            <person name="Takami H."/>
            <person name="Noguchi H."/>
            <person name="Takaki Y."/>
            <person name="Uchiyama I."/>
            <person name="Toyoda A."/>
            <person name="Nishi S."/>
            <person name="Chee G.-J."/>
            <person name="Arai W."/>
            <person name="Nunoura T."/>
            <person name="Itoh T."/>
            <person name="Hattori M."/>
            <person name="Takai K."/>
        </authorList>
    </citation>
    <scope>NUCLEOTIDE SEQUENCE</scope>
</reference>
<name>H5SQ20_9BACT</name>
<dbReference type="Gene3D" id="3.30.530.20">
    <property type="match status" value="1"/>
</dbReference>
<proteinExistence type="predicted"/>
<dbReference type="PANTHER" id="PTHR38588">
    <property type="entry name" value="BLL0334 PROTEIN"/>
    <property type="match status" value="1"/>
</dbReference>
<dbReference type="SUPFAM" id="SSF55961">
    <property type="entry name" value="Bet v1-like"/>
    <property type="match status" value="1"/>
</dbReference>
<dbReference type="InterPro" id="IPR023393">
    <property type="entry name" value="START-like_dom_sf"/>
</dbReference>